<dbReference type="PROSITE" id="PS51257">
    <property type="entry name" value="PROKAR_LIPOPROTEIN"/>
    <property type="match status" value="1"/>
</dbReference>
<organism evidence="2 3">
    <name type="scientific">Flavobacterium petrolei</name>
    <dbReference type="NCBI Taxonomy" id="2259594"/>
    <lineage>
        <taxon>Bacteria</taxon>
        <taxon>Pseudomonadati</taxon>
        <taxon>Bacteroidota</taxon>
        <taxon>Flavobacteriia</taxon>
        <taxon>Flavobacteriales</taxon>
        <taxon>Flavobacteriaceae</taxon>
        <taxon>Flavobacterium</taxon>
    </lineage>
</organism>
<evidence type="ECO:0000313" key="3">
    <source>
        <dbReference type="Proteomes" id="UP000253235"/>
    </source>
</evidence>
<dbReference type="AlphaFoldDB" id="A0A482TNJ1"/>
<evidence type="ECO:0000313" key="2">
    <source>
        <dbReference type="EMBL" id="RYJ53068.1"/>
    </source>
</evidence>
<reference evidence="2 3" key="1">
    <citation type="submission" date="2019-01" db="EMBL/GenBank/DDBJ databases">
        <title>Flavobacterium sp. nov. isolated from arctic soil.</title>
        <authorList>
            <person name="Kim D.-U."/>
        </authorList>
    </citation>
    <scope>NUCLEOTIDE SEQUENCE [LARGE SCALE GENOMIC DNA]</scope>
    <source>
        <strain evidence="2 3">Kopri-42</strain>
    </source>
</reference>
<protein>
    <recommendedName>
        <fullName evidence="4">Lipoprotein</fullName>
    </recommendedName>
</protein>
<accession>A0A482TNJ1</accession>
<dbReference type="Proteomes" id="UP000253235">
    <property type="component" value="Unassembled WGS sequence"/>
</dbReference>
<evidence type="ECO:0008006" key="4">
    <source>
        <dbReference type="Google" id="ProtNLM"/>
    </source>
</evidence>
<dbReference type="RefSeq" id="WP_113664884.1">
    <property type="nucleotide sequence ID" value="NZ_QNVY02000001.1"/>
</dbReference>
<keyword evidence="1" id="KW-0732">Signal</keyword>
<feature type="signal peptide" evidence="1">
    <location>
        <begin position="1"/>
        <end position="22"/>
    </location>
</feature>
<comment type="caution">
    <text evidence="2">The sequence shown here is derived from an EMBL/GenBank/DDBJ whole genome shotgun (WGS) entry which is preliminary data.</text>
</comment>
<proteinExistence type="predicted"/>
<keyword evidence="3" id="KW-1185">Reference proteome</keyword>
<gene>
    <name evidence="2" type="ORF">DR871_003215</name>
</gene>
<name>A0A482TNJ1_9FLAO</name>
<dbReference type="OrthoDB" id="883826at2"/>
<sequence>MKTKLAIIALLLSLILTGCVQKTYQKTVVFTLDASEIKNIKTAGIKGNDKPLSWSKNSEMKAIKKDSLYQLTITFETGYTFTEIKFMVNDSLEFENKDNRRVNFSTTDTTFYKAKFNYKHTNP</sequence>
<evidence type="ECO:0000256" key="1">
    <source>
        <dbReference type="SAM" id="SignalP"/>
    </source>
</evidence>
<dbReference type="EMBL" id="QNVY02000001">
    <property type="protein sequence ID" value="RYJ53068.1"/>
    <property type="molecule type" value="Genomic_DNA"/>
</dbReference>
<feature type="chain" id="PRO_5019833574" description="Lipoprotein" evidence="1">
    <location>
        <begin position="23"/>
        <end position="123"/>
    </location>
</feature>